<dbReference type="Proteomes" id="UP001597560">
    <property type="component" value="Unassembled WGS sequence"/>
</dbReference>
<protein>
    <recommendedName>
        <fullName evidence="3">DUF2281 domain-containing protein</fullName>
    </recommendedName>
</protein>
<proteinExistence type="predicted"/>
<dbReference type="RefSeq" id="WP_377610104.1">
    <property type="nucleotide sequence ID" value="NZ_JBHUPA010000003.1"/>
</dbReference>
<evidence type="ECO:0008006" key="3">
    <source>
        <dbReference type="Google" id="ProtNLM"/>
    </source>
</evidence>
<evidence type="ECO:0000313" key="1">
    <source>
        <dbReference type="EMBL" id="MFD2961833.1"/>
    </source>
</evidence>
<dbReference type="EMBL" id="JBHUPA010000003">
    <property type="protein sequence ID" value="MFD2961833.1"/>
    <property type="molecule type" value="Genomic_DNA"/>
</dbReference>
<reference evidence="2" key="1">
    <citation type="journal article" date="2019" name="Int. J. Syst. Evol. Microbiol.">
        <title>The Global Catalogue of Microorganisms (GCM) 10K type strain sequencing project: providing services to taxonomists for standard genome sequencing and annotation.</title>
        <authorList>
            <consortium name="The Broad Institute Genomics Platform"/>
            <consortium name="The Broad Institute Genome Sequencing Center for Infectious Disease"/>
            <person name="Wu L."/>
            <person name="Ma J."/>
        </authorList>
    </citation>
    <scope>NUCLEOTIDE SEQUENCE [LARGE SCALE GENOMIC DNA]</scope>
    <source>
        <strain evidence="2">KCTC 23098</strain>
    </source>
</reference>
<keyword evidence="2" id="KW-1185">Reference proteome</keyword>
<name>A0ABW6B055_9SPHI</name>
<sequence>MIRTIIKPTKRSLTIQLPESLVGKVVEVLAFEVEEPIRTKKRITNKSSVEQLKKEFAEFSFNSGGYKFDRDEANNYE</sequence>
<gene>
    <name evidence="1" type="ORF">ACFS6J_08555</name>
</gene>
<accession>A0ABW6B055</accession>
<evidence type="ECO:0000313" key="2">
    <source>
        <dbReference type="Proteomes" id="UP001597560"/>
    </source>
</evidence>
<comment type="caution">
    <text evidence="1">The sequence shown here is derived from an EMBL/GenBank/DDBJ whole genome shotgun (WGS) entry which is preliminary data.</text>
</comment>
<organism evidence="1 2">
    <name type="scientific">Olivibacter jilunii</name>
    <dbReference type="NCBI Taxonomy" id="985016"/>
    <lineage>
        <taxon>Bacteria</taxon>
        <taxon>Pseudomonadati</taxon>
        <taxon>Bacteroidota</taxon>
        <taxon>Sphingobacteriia</taxon>
        <taxon>Sphingobacteriales</taxon>
        <taxon>Sphingobacteriaceae</taxon>
        <taxon>Olivibacter</taxon>
    </lineage>
</organism>